<evidence type="ECO:0000313" key="2">
    <source>
        <dbReference type="EMBL" id="KAJ9607155.1"/>
    </source>
</evidence>
<evidence type="ECO:0000259" key="1">
    <source>
        <dbReference type="Pfam" id="PF03992"/>
    </source>
</evidence>
<gene>
    <name evidence="2" type="ORF">H2200_008227</name>
</gene>
<feature type="domain" description="ABM" evidence="1">
    <location>
        <begin position="28"/>
        <end position="82"/>
    </location>
</feature>
<name>A0AA38X5D5_9EURO</name>
<dbReference type="SUPFAM" id="SSF54909">
    <property type="entry name" value="Dimeric alpha+beta barrel"/>
    <property type="match status" value="1"/>
</dbReference>
<protein>
    <recommendedName>
        <fullName evidence="1">ABM domain-containing protein</fullName>
    </recommendedName>
</protein>
<accession>A0AA38X5D5</accession>
<dbReference type="InterPro" id="IPR011008">
    <property type="entry name" value="Dimeric_a/b-barrel"/>
</dbReference>
<dbReference type="InterPro" id="IPR007138">
    <property type="entry name" value="ABM_dom"/>
</dbReference>
<dbReference type="Gene3D" id="3.30.70.100">
    <property type="match status" value="1"/>
</dbReference>
<dbReference type="AlphaFoldDB" id="A0AA38X5D5"/>
<proteinExistence type="predicted"/>
<organism evidence="2 3">
    <name type="scientific">Cladophialophora chaetospira</name>
    <dbReference type="NCBI Taxonomy" id="386627"/>
    <lineage>
        <taxon>Eukaryota</taxon>
        <taxon>Fungi</taxon>
        <taxon>Dikarya</taxon>
        <taxon>Ascomycota</taxon>
        <taxon>Pezizomycotina</taxon>
        <taxon>Eurotiomycetes</taxon>
        <taxon>Chaetothyriomycetidae</taxon>
        <taxon>Chaetothyriales</taxon>
        <taxon>Herpotrichiellaceae</taxon>
        <taxon>Cladophialophora</taxon>
    </lineage>
</organism>
<comment type="caution">
    <text evidence="2">The sequence shown here is derived from an EMBL/GenBank/DDBJ whole genome shotgun (WGS) entry which is preliminary data.</text>
</comment>
<keyword evidence="3" id="KW-1185">Reference proteome</keyword>
<dbReference type="Proteomes" id="UP001172673">
    <property type="component" value="Unassembled WGS sequence"/>
</dbReference>
<dbReference type="EMBL" id="JAPDRK010000012">
    <property type="protein sequence ID" value="KAJ9607155.1"/>
    <property type="molecule type" value="Genomic_DNA"/>
</dbReference>
<dbReference type="Pfam" id="PF03992">
    <property type="entry name" value="ABM"/>
    <property type="match status" value="1"/>
</dbReference>
<reference evidence="2" key="1">
    <citation type="submission" date="2022-10" db="EMBL/GenBank/DDBJ databases">
        <title>Culturing micro-colonial fungi from biological soil crusts in the Mojave desert and describing Neophaeococcomyces mojavensis, and introducing the new genera and species Taxawa tesnikishii.</title>
        <authorList>
            <person name="Kurbessoian T."/>
            <person name="Stajich J.E."/>
        </authorList>
    </citation>
    <scope>NUCLEOTIDE SEQUENCE</scope>
    <source>
        <strain evidence="2">TK_41</strain>
    </source>
</reference>
<evidence type="ECO:0000313" key="3">
    <source>
        <dbReference type="Proteomes" id="UP001172673"/>
    </source>
</evidence>
<sequence>MGSSVEEVRKLIPINTHITSTGQDGAMMVTDIFIQPDKLDEYVKIVTPVVHKMREMPECLWCEISQNPTDPAHIRIQHGWTKGSEWFTEACESKEWFSNYVKALAGIVDKSKGRHVAHYNRIPIN</sequence>